<feature type="compositionally biased region" description="Low complexity" evidence="7">
    <location>
        <begin position="602"/>
        <end position="615"/>
    </location>
</feature>
<dbReference type="PROSITE" id="PS50067">
    <property type="entry name" value="KINESIN_MOTOR_2"/>
    <property type="match status" value="1"/>
</dbReference>
<dbReference type="FunFam" id="3.40.850.10:FF:000091">
    <property type="entry name" value="Kinesin family protein"/>
    <property type="match status" value="1"/>
</dbReference>
<feature type="binding site" evidence="5">
    <location>
        <begin position="119"/>
        <end position="126"/>
    </location>
    <ligand>
        <name>ATP</name>
        <dbReference type="ChEBI" id="CHEBI:30616"/>
    </ligand>
</feature>
<dbReference type="InterPro" id="IPR036961">
    <property type="entry name" value="Kinesin_motor_dom_sf"/>
</dbReference>
<reference evidence="9" key="1">
    <citation type="journal article" date="2023" name="Genome Biol. Evol.">
        <title>First Whole Genome Sequence and Flow Cytometry Genome Size Data for the Lichen-Forming Fungus Ramalina farinacea (Ascomycota).</title>
        <authorList>
            <person name="Llewellyn T."/>
            <person name="Mian S."/>
            <person name="Hill R."/>
            <person name="Leitch I.J."/>
            <person name="Gaya E."/>
        </authorList>
    </citation>
    <scope>NUCLEOTIDE SEQUENCE</scope>
    <source>
        <strain evidence="9">LIQ254RAFAR</strain>
    </source>
</reference>
<comment type="similarity">
    <text evidence="5">Belongs to the TRAFAC class myosin-kinesin ATPase superfamily. Kinesin family.</text>
</comment>
<feature type="region of interest" description="Disordered" evidence="7">
    <location>
        <begin position="765"/>
        <end position="817"/>
    </location>
</feature>
<keyword evidence="3 5" id="KW-0067">ATP-binding</keyword>
<protein>
    <recommendedName>
        <fullName evidence="8">Kinesin motor domain-containing protein</fullName>
    </recommendedName>
</protein>
<dbReference type="EMBL" id="JAPUFD010000018">
    <property type="protein sequence ID" value="MDI1492240.1"/>
    <property type="molecule type" value="Genomic_DNA"/>
</dbReference>
<keyword evidence="10" id="KW-1185">Reference proteome</keyword>
<feature type="coiled-coil region" evidence="6">
    <location>
        <begin position="624"/>
        <end position="672"/>
    </location>
</feature>
<dbReference type="GO" id="GO:0016887">
    <property type="term" value="F:ATP hydrolysis activity"/>
    <property type="evidence" value="ECO:0007669"/>
    <property type="project" value="TreeGrafter"/>
</dbReference>
<evidence type="ECO:0000256" key="3">
    <source>
        <dbReference type="ARBA" id="ARBA00022840"/>
    </source>
</evidence>
<keyword evidence="2 5" id="KW-0547">Nucleotide-binding</keyword>
<feature type="region of interest" description="Disordered" evidence="7">
    <location>
        <begin position="833"/>
        <end position="861"/>
    </location>
</feature>
<dbReference type="Proteomes" id="UP001161017">
    <property type="component" value="Unassembled WGS sequence"/>
</dbReference>
<gene>
    <name evidence="9" type="ORF">OHK93_003452</name>
</gene>
<dbReference type="GO" id="GO:0003777">
    <property type="term" value="F:microtubule motor activity"/>
    <property type="evidence" value="ECO:0007669"/>
    <property type="project" value="InterPro"/>
</dbReference>
<dbReference type="GO" id="GO:0005871">
    <property type="term" value="C:kinesin complex"/>
    <property type="evidence" value="ECO:0007669"/>
    <property type="project" value="TreeGrafter"/>
</dbReference>
<dbReference type="InterPro" id="IPR027640">
    <property type="entry name" value="Kinesin-like_fam"/>
</dbReference>
<dbReference type="PANTHER" id="PTHR24115">
    <property type="entry name" value="KINESIN-RELATED"/>
    <property type="match status" value="1"/>
</dbReference>
<dbReference type="PANTHER" id="PTHR24115:SF1008">
    <property type="entry name" value="KINESIN-LIKE PROTEIN SUBITO"/>
    <property type="match status" value="1"/>
</dbReference>
<evidence type="ECO:0000256" key="4">
    <source>
        <dbReference type="ARBA" id="ARBA00023175"/>
    </source>
</evidence>
<dbReference type="GO" id="GO:0005874">
    <property type="term" value="C:microtubule"/>
    <property type="evidence" value="ECO:0007669"/>
    <property type="project" value="UniProtKB-KW"/>
</dbReference>
<dbReference type="Gene3D" id="3.40.850.10">
    <property type="entry name" value="Kinesin motor domain"/>
    <property type="match status" value="2"/>
</dbReference>
<dbReference type="GO" id="GO:0005634">
    <property type="term" value="C:nucleus"/>
    <property type="evidence" value="ECO:0007669"/>
    <property type="project" value="TreeGrafter"/>
</dbReference>
<feature type="domain" description="Kinesin motor" evidence="8">
    <location>
        <begin position="12"/>
        <end position="575"/>
    </location>
</feature>
<keyword evidence="1" id="KW-0493">Microtubule</keyword>
<keyword evidence="6" id="KW-0175">Coiled coil</keyword>
<evidence type="ECO:0000256" key="5">
    <source>
        <dbReference type="PROSITE-ProRule" id="PRU00283"/>
    </source>
</evidence>
<accession>A0AA43TZV1</accession>
<dbReference type="AlphaFoldDB" id="A0AA43TZV1"/>
<evidence type="ECO:0000256" key="1">
    <source>
        <dbReference type="ARBA" id="ARBA00022701"/>
    </source>
</evidence>
<dbReference type="Pfam" id="PF00225">
    <property type="entry name" value="Kinesin"/>
    <property type="match status" value="1"/>
</dbReference>
<evidence type="ECO:0000313" key="10">
    <source>
        <dbReference type="Proteomes" id="UP001161017"/>
    </source>
</evidence>
<evidence type="ECO:0000256" key="2">
    <source>
        <dbReference type="ARBA" id="ARBA00022741"/>
    </source>
</evidence>
<dbReference type="GO" id="GO:0005524">
    <property type="term" value="F:ATP binding"/>
    <property type="evidence" value="ECO:0007669"/>
    <property type="project" value="UniProtKB-UniRule"/>
</dbReference>
<proteinExistence type="inferred from homology"/>
<evidence type="ECO:0000256" key="7">
    <source>
        <dbReference type="SAM" id="MobiDB-lite"/>
    </source>
</evidence>
<feature type="region of interest" description="Disordered" evidence="7">
    <location>
        <begin position="248"/>
        <end position="278"/>
    </location>
</feature>
<dbReference type="SUPFAM" id="SSF52540">
    <property type="entry name" value="P-loop containing nucleoside triphosphate hydrolases"/>
    <property type="match status" value="1"/>
</dbReference>
<feature type="region of interest" description="Disordered" evidence="7">
    <location>
        <begin position="589"/>
        <end position="616"/>
    </location>
</feature>
<evidence type="ECO:0000259" key="8">
    <source>
        <dbReference type="PROSITE" id="PS50067"/>
    </source>
</evidence>
<sequence>MESPSKYSSTSLFQVYLRLRPPPSPLVQLTHQSLYPTLPPPERYLTVEDPVPEVQDGMPTDITLHPPSDSRKRAVERFTFTKVFEEQTEQIDIFKGTGIVPLIEGVLGESRDGLVATLGVTGSGKSHTILGSKTQRGLTQLSLDVLFRSLDRKVLHPSEISSLLPSLTSADPSEAQILGANAFLESIYGDAFQSHNPSRAQTPMTVRDTFQIRPQVPLSKGPQDQWSILGLERALPRYSSPKTVRLVARDSPDPISGSSQDFNLPRLDRPTRRREKRLLRGQVSNKSQDNLHTPCMPKRKPLQRPSALPQFPDVSNLSLPVDSRSEFAIVVSMYEVYNDRIFDLLSIPSNQKDLRRRHLLFKPTEASPDRKVVAGLRKIVCGTYEEALMVLETGLVERRVAGTGSNSVSSRSHGFFCVEVKRRPRGGMANSWTSANMTIVDLAGSERARNAKTAGATLAEAGKINESLMYLGQCLQMQSDNHDNTKVSPHDGMKSFSTTDRDAPSKPSLVPFRQCKLTELLFSNSFPSSNSQAKHHSTHHHRNPQKAIMIVTADPLGDFNATSQILRYSALAREVTVPRIPSVSSTILAGSRVPSGSERPGSSSSSNNNTTTLNNGEVIDSSVVEMAFSELARLNEEVEILSLRLNEESTRRSDAEENWQRAESKAETIETEVREEMWAEMEVRLEEERRRWKASWSEEADRQDEHVDRKLEILTKGMTDFAIYEDDRAVAAQQNWQQHSAAYAGELEEENRSLRAKLEGLEREVACAASPSKTSKQQGSNGETHNNDNDEDKENSSNEKKKPAKPPAPLNLDSSRDVLVGATPFKLNGMSLSSAAAAASEDTDPPEKSEKVLPKTPGTVRKMRKLTARKWDLMDESELEAYENFS</sequence>
<comment type="caution">
    <text evidence="9">The sequence shown here is derived from an EMBL/GenBank/DDBJ whole genome shotgun (WGS) entry which is preliminary data.</text>
</comment>
<name>A0AA43TZV1_9LECA</name>
<evidence type="ECO:0000313" key="9">
    <source>
        <dbReference type="EMBL" id="MDI1492240.1"/>
    </source>
</evidence>
<keyword evidence="4 5" id="KW-0505">Motor protein</keyword>
<organism evidence="9 10">
    <name type="scientific">Ramalina farinacea</name>
    <dbReference type="NCBI Taxonomy" id="258253"/>
    <lineage>
        <taxon>Eukaryota</taxon>
        <taxon>Fungi</taxon>
        <taxon>Dikarya</taxon>
        <taxon>Ascomycota</taxon>
        <taxon>Pezizomycotina</taxon>
        <taxon>Lecanoromycetes</taxon>
        <taxon>OSLEUM clade</taxon>
        <taxon>Lecanoromycetidae</taxon>
        <taxon>Lecanorales</taxon>
        <taxon>Lecanorineae</taxon>
        <taxon>Ramalinaceae</taxon>
        <taxon>Ramalina</taxon>
    </lineage>
</organism>
<feature type="compositionally biased region" description="Basic and acidic residues" evidence="7">
    <location>
        <begin position="482"/>
        <end position="504"/>
    </location>
</feature>
<dbReference type="InterPro" id="IPR027417">
    <property type="entry name" value="P-loop_NTPase"/>
</dbReference>
<evidence type="ECO:0000256" key="6">
    <source>
        <dbReference type="SAM" id="Coils"/>
    </source>
</evidence>
<feature type="compositionally biased region" description="Polar residues" evidence="7">
    <location>
        <begin position="771"/>
        <end position="784"/>
    </location>
</feature>
<dbReference type="InterPro" id="IPR001752">
    <property type="entry name" value="Kinesin_motor_dom"/>
</dbReference>
<dbReference type="SMART" id="SM00129">
    <property type="entry name" value="KISc"/>
    <property type="match status" value="1"/>
</dbReference>
<dbReference type="GO" id="GO:0007018">
    <property type="term" value="P:microtubule-based movement"/>
    <property type="evidence" value="ECO:0007669"/>
    <property type="project" value="InterPro"/>
</dbReference>
<feature type="region of interest" description="Disordered" evidence="7">
    <location>
        <begin position="482"/>
        <end position="508"/>
    </location>
</feature>
<dbReference type="GO" id="GO:0008017">
    <property type="term" value="F:microtubule binding"/>
    <property type="evidence" value="ECO:0007669"/>
    <property type="project" value="InterPro"/>
</dbReference>